<keyword evidence="2" id="KW-1185">Reference proteome</keyword>
<accession>A0ABW8ACH1</accession>
<gene>
    <name evidence="1" type="ORF">ACIBP5_31230</name>
</gene>
<dbReference type="InterPro" id="IPR027417">
    <property type="entry name" value="P-loop_NTPase"/>
</dbReference>
<comment type="caution">
    <text evidence="1">The sequence shown here is derived from an EMBL/GenBank/DDBJ whole genome shotgun (WGS) entry which is preliminary data.</text>
</comment>
<reference evidence="1 2" key="1">
    <citation type="submission" date="2024-10" db="EMBL/GenBank/DDBJ databases">
        <title>The Natural Products Discovery Center: Release of the First 8490 Sequenced Strains for Exploring Actinobacteria Biosynthetic Diversity.</title>
        <authorList>
            <person name="Kalkreuter E."/>
            <person name="Kautsar S.A."/>
            <person name="Yang D."/>
            <person name="Bader C.D."/>
            <person name="Teijaro C.N."/>
            <person name="Fluegel L."/>
            <person name="Davis C.M."/>
            <person name="Simpson J.R."/>
            <person name="Lauterbach L."/>
            <person name="Steele A.D."/>
            <person name="Gui C."/>
            <person name="Meng S."/>
            <person name="Li G."/>
            <person name="Viehrig K."/>
            <person name="Ye F."/>
            <person name="Su P."/>
            <person name="Kiefer A.F."/>
            <person name="Nichols A."/>
            <person name="Cepeda A.J."/>
            <person name="Yan W."/>
            <person name="Fan B."/>
            <person name="Jiang Y."/>
            <person name="Adhikari A."/>
            <person name="Zheng C.-J."/>
            <person name="Schuster L."/>
            <person name="Cowan T.M."/>
            <person name="Smanski M.J."/>
            <person name="Chevrette M.G."/>
            <person name="De Carvalho L.P.S."/>
            <person name="Shen B."/>
        </authorList>
    </citation>
    <scope>NUCLEOTIDE SEQUENCE [LARGE SCALE GENOMIC DNA]</scope>
    <source>
        <strain evidence="1 2">NPDC049503</strain>
    </source>
</reference>
<dbReference type="Proteomes" id="UP001612928">
    <property type="component" value="Unassembled WGS sequence"/>
</dbReference>
<sequence>MSDSRPRLLWLCGPSGVGKSTTGFEVFGRLTRAGIRAAYLDADQISLVHPVPAGSEHALRARALGAIWPNLAAAGVRCLVLSGYVNTPGEAALYTAAVPGADVTPIRLRAEPDALRRRFLGRGWLPDLVDAALADADALDRTDLAAACVDTTGLTVPQAARQVLDRAGALPGPGPALDRAGALPDPRPVRVRERAAPPDPAPVLWITGPTGVGKSTVAFEIYRRLIRTGAPAAYVDLQQIGFLRPGADGDAIRTANLAALWEVHRGAGARRLVVSGDVPHGAAGLFAAGSLTVCRLRASRDTLAERLLLRGRGLGPVIPGDELRGLPPATLRRIAERAAREDLPRDGALLVDTDGQSAEETARRVRLKADGWA</sequence>
<evidence type="ECO:0000313" key="2">
    <source>
        <dbReference type="Proteomes" id="UP001612928"/>
    </source>
</evidence>
<organism evidence="1 2">
    <name type="scientific">Nonomuraea indica</name>
    <dbReference type="NCBI Taxonomy" id="1581193"/>
    <lineage>
        <taxon>Bacteria</taxon>
        <taxon>Bacillati</taxon>
        <taxon>Actinomycetota</taxon>
        <taxon>Actinomycetes</taxon>
        <taxon>Streptosporangiales</taxon>
        <taxon>Streptosporangiaceae</taxon>
        <taxon>Nonomuraea</taxon>
    </lineage>
</organism>
<evidence type="ECO:0008006" key="3">
    <source>
        <dbReference type="Google" id="ProtNLM"/>
    </source>
</evidence>
<name>A0ABW8ACH1_9ACTN</name>
<dbReference type="EMBL" id="JBITMB010000008">
    <property type="protein sequence ID" value="MFI7444467.1"/>
    <property type="molecule type" value="Genomic_DNA"/>
</dbReference>
<protein>
    <recommendedName>
        <fullName evidence="3">Adenylyl-sulfate kinase</fullName>
    </recommendedName>
</protein>
<proteinExistence type="predicted"/>
<dbReference type="RefSeq" id="WP_397024706.1">
    <property type="nucleotide sequence ID" value="NZ_JBITMB010000008.1"/>
</dbReference>
<evidence type="ECO:0000313" key="1">
    <source>
        <dbReference type="EMBL" id="MFI7444467.1"/>
    </source>
</evidence>
<dbReference type="Gene3D" id="3.40.50.300">
    <property type="entry name" value="P-loop containing nucleotide triphosphate hydrolases"/>
    <property type="match status" value="2"/>
</dbReference>
<dbReference type="SUPFAM" id="SSF52540">
    <property type="entry name" value="P-loop containing nucleoside triphosphate hydrolases"/>
    <property type="match status" value="2"/>
</dbReference>